<evidence type="ECO:0000313" key="2">
    <source>
        <dbReference type="Proteomes" id="UP001066276"/>
    </source>
</evidence>
<name>A0AAV7PX46_PLEWA</name>
<reference evidence="1" key="1">
    <citation type="journal article" date="2022" name="bioRxiv">
        <title>Sequencing and chromosome-scale assembly of the giantPleurodeles waltlgenome.</title>
        <authorList>
            <person name="Brown T."/>
            <person name="Elewa A."/>
            <person name="Iarovenko S."/>
            <person name="Subramanian E."/>
            <person name="Araus A.J."/>
            <person name="Petzold A."/>
            <person name="Susuki M."/>
            <person name="Suzuki K.-i.T."/>
            <person name="Hayashi T."/>
            <person name="Toyoda A."/>
            <person name="Oliveira C."/>
            <person name="Osipova E."/>
            <person name="Leigh N.D."/>
            <person name="Simon A."/>
            <person name="Yun M.H."/>
        </authorList>
    </citation>
    <scope>NUCLEOTIDE SEQUENCE</scope>
    <source>
        <strain evidence="1">20211129_DDA</strain>
        <tissue evidence="1">Liver</tissue>
    </source>
</reference>
<dbReference type="Proteomes" id="UP001066276">
    <property type="component" value="Chromosome 7"/>
</dbReference>
<sequence>MVCRAFGHQVGPEASKRNLDLAREHYKLCPSGILCSIKHTDTRAAEGPSHSTTPAGIISVCRNYTLTREETRGWDYNSHLP</sequence>
<gene>
    <name evidence="1" type="ORF">NDU88_010803</name>
</gene>
<comment type="caution">
    <text evidence="1">The sequence shown here is derived from an EMBL/GenBank/DDBJ whole genome shotgun (WGS) entry which is preliminary data.</text>
</comment>
<dbReference type="EMBL" id="JANPWB010000011">
    <property type="protein sequence ID" value="KAJ1132494.1"/>
    <property type="molecule type" value="Genomic_DNA"/>
</dbReference>
<dbReference type="AlphaFoldDB" id="A0AAV7PX46"/>
<protein>
    <submittedName>
        <fullName evidence="1">Uncharacterized protein</fullName>
    </submittedName>
</protein>
<proteinExistence type="predicted"/>
<evidence type="ECO:0000313" key="1">
    <source>
        <dbReference type="EMBL" id="KAJ1132494.1"/>
    </source>
</evidence>
<organism evidence="1 2">
    <name type="scientific">Pleurodeles waltl</name>
    <name type="common">Iberian ribbed newt</name>
    <dbReference type="NCBI Taxonomy" id="8319"/>
    <lineage>
        <taxon>Eukaryota</taxon>
        <taxon>Metazoa</taxon>
        <taxon>Chordata</taxon>
        <taxon>Craniata</taxon>
        <taxon>Vertebrata</taxon>
        <taxon>Euteleostomi</taxon>
        <taxon>Amphibia</taxon>
        <taxon>Batrachia</taxon>
        <taxon>Caudata</taxon>
        <taxon>Salamandroidea</taxon>
        <taxon>Salamandridae</taxon>
        <taxon>Pleurodelinae</taxon>
        <taxon>Pleurodeles</taxon>
    </lineage>
</organism>
<accession>A0AAV7PX46</accession>
<keyword evidence="2" id="KW-1185">Reference proteome</keyword>